<gene>
    <name evidence="2" type="ORF">LOAG_09691</name>
</gene>
<dbReference type="RefSeq" id="XP_003145266.1">
    <property type="nucleotide sequence ID" value="XM_003145218.1"/>
</dbReference>
<dbReference type="InParanoid" id="A0A1S0TRD8"/>
<accession>A0A1S0TRD8</accession>
<dbReference type="KEGG" id="loa:LOAG_09691"/>
<evidence type="ECO:0000313" key="2">
    <source>
        <dbReference type="EMBL" id="EFO18806.1"/>
    </source>
</evidence>
<protein>
    <submittedName>
        <fullName evidence="2">Uncharacterized protein</fullName>
    </submittedName>
</protein>
<keyword evidence="1" id="KW-0472">Membrane</keyword>
<proteinExistence type="predicted"/>
<sequence length="184" mass="21691">MSPTIITCSFWDKINLLKTELTKIHEQPESGYKLLSSHLLHKKEKSTCNFEHSFANACIMHEHMLSFYYAYSRRSNYMHDDFCVHYVLNHCYMHHALALQIMHLRIKHNVACKTFPSLRSFHIFYVIFFMLANAVILTPPYRIYVIRDPAQFVVSELQIATFSQRIKQNDFGALHMKSNTELLS</sequence>
<evidence type="ECO:0000256" key="1">
    <source>
        <dbReference type="SAM" id="Phobius"/>
    </source>
</evidence>
<feature type="transmembrane region" description="Helical" evidence="1">
    <location>
        <begin position="123"/>
        <end position="141"/>
    </location>
</feature>
<dbReference type="CTD" id="9947130"/>
<dbReference type="AlphaFoldDB" id="A0A1S0TRD8"/>
<dbReference type="GeneID" id="9947130"/>
<reference evidence="2" key="1">
    <citation type="submission" date="2012-04" db="EMBL/GenBank/DDBJ databases">
        <title>The Genome Sequence of Loa loa.</title>
        <authorList>
            <consortium name="The Broad Institute Genome Sequencing Platform"/>
            <consortium name="Broad Institute Genome Sequencing Center for Infectious Disease"/>
            <person name="Nutman T.B."/>
            <person name="Fink D.L."/>
            <person name="Russ C."/>
            <person name="Young S."/>
            <person name="Zeng Q."/>
            <person name="Gargeya S."/>
            <person name="Alvarado L."/>
            <person name="Berlin A."/>
            <person name="Chapman S.B."/>
            <person name="Chen Z."/>
            <person name="Freedman E."/>
            <person name="Gellesch M."/>
            <person name="Goldberg J."/>
            <person name="Griggs A."/>
            <person name="Gujja S."/>
            <person name="Heilman E.R."/>
            <person name="Heiman D."/>
            <person name="Howarth C."/>
            <person name="Mehta T."/>
            <person name="Neiman D."/>
            <person name="Pearson M."/>
            <person name="Roberts A."/>
            <person name="Saif S."/>
            <person name="Shea T."/>
            <person name="Shenoy N."/>
            <person name="Sisk P."/>
            <person name="Stolte C."/>
            <person name="Sykes S."/>
            <person name="White J."/>
            <person name="Yandava C."/>
            <person name="Haas B."/>
            <person name="Henn M.R."/>
            <person name="Nusbaum C."/>
            <person name="Birren B."/>
        </authorList>
    </citation>
    <scope>NUCLEOTIDE SEQUENCE [LARGE SCALE GENOMIC DNA]</scope>
</reference>
<keyword evidence="1" id="KW-0812">Transmembrane</keyword>
<organism evidence="2">
    <name type="scientific">Loa loa</name>
    <name type="common">Eye worm</name>
    <name type="synonym">Filaria loa</name>
    <dbReference type="NCBI Taxonomy" id="7209"/>
    <lineage>
        <taxon>Eukaryota</taxon>
        <taxon>Metazoa</taxon>
        <taxon>Ecdysozoa</taxon>
        <taxon>Nematoda</taxon>
        <taxon>Chromadorea</taxon>
        <taxon>Rhabditida</taxon>
        <taxon>Spirurina</taxon>
        <taxon>Spiruromorpha</taxon>
        <taxon>Filarioidea</taxon>
        <taxon>Onchocercidae</taxon>
        <taxon>Loa</taxon>
    </lineage>
</organism>
<name>A0A1S0TRD8_LOALO</name>
<keyword evidence="1" id="KW-1133">Transmembrane helix</keyword>
<dbReference type="EMBL" id="JH712691">
    <property type="protein sequence ID" value="EFO18806.1"/>
    <property type="molecule type" value="Genomic_DNA"/>
</dbReference>